<evidence type="ECO:0000313" key="3">
    <source>
        <dbReference type="Proteomes" id="UP000033457"/>
    </source>
</evidence>
<dbReference type="KEGG" id="cku:UL82_06600"/>
<dbReference type="Proteomes" id="UP000271380">
    <property type="component" value="Chromosome"/>
</dbReference>
<dbReference type="STRING" id="35755.UL82_06600"/>
<name>A0A0F6R0T6_9CORY</name>
<dbReference type="EMBL" id="CP011312">
    <property type="protein sequence ID" value="AKE41485.1"/>
    <property type="molecule type" value="Genomic_DNA"/>
</dbReference>
<evidence type="ECO:0000313" key="1">
    <source>
        <dbReference type="EMBL" id="AKE41485.1"/>
    </source>
</evidence>
<gene>
    <name evidence="2" type="ORF">NCTC949_01886</name>
    <name evidence="1" type="ORF">UL82_06600</name>
</gene>
<reference evidence="2 4" key="2">
    <citation type="submission" date="2018-12" db="EMBL/GenBank/DDBJ databases">
        <authorList>
            <consortium name="Pathogen Informatics"/>
        </authorList>
    </citation>
    <scope>NUCLEOTIDE SEQUENCE [LARGE SCALE GENOMIC DNA]</scope>
    <source>
        <strain evidence="2 4">NCTC949</strain>
    </source>
</reference>
<dbReference type="RefSeq" id="WP_046439799.1">
    <property type="nucleotide sequence ID" value="NZ_CP011312.1"/>
</dbReference>
<keyword evidence="3" id="KW-1185">Reference proteome</keyword>
<dbReference type="HOGENOM" id="CLU_2022813_0_0_11"/>
<protein>
    <submittedName>
        <fullName evidence="1">Uncharacterized protein</fullName>
    </submittedName>
</protein>
<reference evidence="1 3" key="1">
    <citation type="journal article" date="2015" name="Genome Announc.">
        <title>Complete Genome Sequence of Corynebacterium kutscheri DSM 20755, a Corynebacterial Type Strain with Remarkably Low G+C Content of Chromosomal DNA.</title>
        <authorList>
            <person name="Ruckert C."/>
            <person name="Albersmeier A."/>
            <person name="Winkler A."/>
            <person name="Tauch A."/>
        </authorList>
    </citation>
    <scope>NUCLEOTIDE SEQUENCE [LARGE SCALE GENOMIC DNA]</scope>
    <source>
        <strain evidence="1 3">DSM 20755</strain>
    </source>
</reference>
<dbReference type="OrthoDB" id="4416157at2"/>
<organism evidence="1 3">
    <name type="scientific">Corynebacterium kutscheri</name>
    <dbReference type="NCBI Taxonomy" id="35755"/>
    <lineage>
        <taxon>Bacteria</taxon>
        <taxon>Bacillati</taxon>
        <taxon>Actinomycetota</taxon>
        <taxon>Actinomycetes</taxon>
        <taxon>Mycobacteriales</taxon>
        <taxon>Corynebacteriaceae</taxon>
        <taxon>Corynebacterium</taxon>
    </lineage>
</organism>
<dbReference type="AlphaFoldDB" id="A0A0F6R0T6"/>
<dbReference type="EMBL" id="LR134377">
    <property type="protein sequence ID" value="VEH08763.1"/>
    <property type="molecule type" value="Genomic_DNA"/>
</dbReference>
<proteinExistence type="predicted"/>
<dbReference type="Proteomes" id="UP000033457">
    <property type="component" value="Chromosome"/>
</dbReference>
<accession>A0A0F6R0T6</accession>
<evidence type="ECO:0000313" key="4">
    <source>
        <dbReference type="Proteomes" id="UP000271380"/>
    </source>
</evidence>
<evidence type="ECO:0000313" key="2">
    <source>
        <dbReference type="EMBL" id="VEH08763.1"/>
    </source>
</evidence>
<sequence>MIKMRDVSTDINVLLTKKEWQKFLESIPSISDLEVSAVYGDSVNLTCEPDNMLVNQFEQYEQRPPIAEQLYRVIVHSRSDLALTEVTKKIISVLGEGSYWYGTSVEGHLDQEISAACAWTP</sequence>